<accession>A0ABM1BUK9</accession>
<dbReference type="SUPFAM" id="SSF52317">
    <property type="entry name" value="Class I glutamine amidotransferase-like"/>
    <property type="match status" value="1"/>
</dbReference>
<gene>
    <name evidence="3" type="primary">LOC106472850</name>
</gene>
<organism evidence="2 3">
    <name type="scientific">Limulus polyphemus</name>
    <name type="common">Atlantic horseshoe crab</name>
    <dbReference type="NCBI Taxonomy" id="6850"/>
    <lineage>
        <taxon>Eukaryota</taxon>
        <taxon>Metazoa</taxon>
        <taxon>Ecdysozoa</taxon>
        <taxon>Arthropoda</taxon>
        <taxon>Chelicerata</taxon>
        <taxon>Merostomata</taxon>
        <taxon>Xiphosura</taxon>
        <taxon>Limulidae</taxon>
        <taxon>Limulus</taxon>
    </lineage>
</organism>
<reference evidence="3" key="1">
    <citation type="submission" date="2025-08" db="UniProtKB">
        <authorList>
            <consortium name="RefSeq"/>
        </authorList>
    </citation>
    <scope>IDENTIFICATION</scope>
    <source>
        <tissue evidence="3">Muscle</tissue>
    </source>
</reference>
<dbReference type="InterPro" id="IPR002818">
    <property type="entry name" value="DJ-1/PfpI"/>
</dbReference>
<evidence type="ECO:0000313" key="3">
    <source>
        <dbReference type="RefSeq" id="XP_013788970.1"/>
    </source>
</evidence>
<dbReference type="Gene3D" id="3.40.50.880">
    <property type="match status" value="1"/>
</dbReference>
<dbReference type="InterPro" id="IPR029062">
    <property type="entry name" value="Class_I_gatase-like"/>
</dbReference>
<protein>
    <submittedName>
        <fullName evidence="3">Protein DJ-1-like</fullName>
    </submittedName>
</protein>
<sequence length="83" mass="8432">MSKSALLILADGAEEMEAVISADVMRRGGITVKVAGLAGKQPVVCSRDVTIVPDIGLEDAIKEGPYDVIVLPGGLKGAANVGN</sequence>
<dbReference type="GeneID" id="106472850"/>
<proteinExistence type="predicted"/>
<dbReference type="Pfam" id="PF01965">
    <property type="entry name" value="DJ-1_PfpI"/>
    <property type="match status" value="1"/>
</dbReference>
<dbReference type="Proteomes" id="UP000694941">
    <property type="component" value="Unplaced"/>
</dbReference>
<dbReference type="RefSeq" id="XP_013788970.1">
    <property type="nucleotide sequence ID" value="XM_013933516.2"/>
</dbReference>
<evidence type="ECO:0000313" key="2">
    <source>
        <dbReference type="Proteomes" id="UP000694941"/>
    </source>
</evidence>
<keyword evidence="2" id="KW-1185">Reference proteome</keyword>
<name>A0ABM1BUK9_LIMPO</name>
<evidence type="ECO:0000259" key="1">
    <source>
        <dbReference type="Pfam" id="PF01965"/>
    </source>
</evidence>
<dbReference type="PANTHER" id="PTHR48094:SF12">
    <property type="entry name" value="PARKINSON DISEASE PROTEIN 7 HOMOLOG"/>
    <property type="match status" value="1"/>
</dbReference>
<dbReference type="PANTHER" id="PTHR48094">
    <property type="entry name" value="PROTEIN/NUCLEIC ACID DEGLYCASE DJ-1-RELATED"/>
    <property type="match status" value="1"/>
</dbReference>
<feature type="domain" description="DJ-1/PfpI" evidence="1">
    <location>
        <begin position="3"/>
        <end position="80"/>
    </location>
</feature>
<dbReference type="InterPro" id="IPR050325">
    <property type="entry name" value="Prot/Nucl_acid_deglycase"/>
</dbReference>